<sequence length="88" mass="10479">MKNRKLISLYTLSDPETGEVIREHTKMLNPPKYIRFPKDFTKIHWRAGNSMNNIDLGYFVKLTDYLEYSTNKLVYRHVGRTPKPLLHK</sequence>
<organism evidence="1">
    <name type="scientific">marine metagenome</name>
    <dbReference type="NCBI Taxonomy" id="408172"/>
    <lineage>
        <taxon>unclassified sequences</taxon>
        <taxon>metagenomes</taxon>
        <taxon>ecological metagenomes</taxon>
    </lineage>
</organism>
<dbReference type="AlphaFoldDB" id="A0A382H6A2"/>
<evidence type="ECO:0000313" key="1">
    <source>
        <dbReference type="EMBL" id="SVB82722.1"/>
    </source>
</evidence>
<proteinExistence type="predicted"/>
<feature type="non-terminal residue" evidence="1">
    <location>
        <position position="88"/>
    </location>
</feature>
<reference evidence="1" key="1">
    <citation type="submission" date="2018-05" db="EMBL/GenBank/DDBJ databases">
        <authorList>
            <person name="Lanie J.A."/>
            <person name="Ng W.-L."/>
            <person name="Kazmierczak K.M."/>
            <person name="Andrzejewski T.M."/>
            <person name="Davidsen T.M."/>
            <person name="Wayne K.J."/>
            <person name="Tettelin H."/>
            <person name="Glass J.I."/>
            <person name="Rusch D."/>
            <person name="Podicherti R."/>
            <person name="Tsui H.-C.T."/>
            <person name="Winkler M.E."/>
        </authorList>
    </citation>
    <scope>NUCLEOTIDE SEQUENCE</scope>
</reference>
<accession>A0A382H6A2</accession>
<dbReference type="EMBL" id="UINC01059378">
    <property type="protein sequence ID" value="SVB82722.1"/>
    <property type="molecule type" value="Genomic_DNA"/>
</dbReference>
<name>A0A382H6A2_9ZZZZ</name>
<protein>
    <submittedName>
        <fullName evidence="1">Uncharacterized protein</fullName>
    </submittedName>
</protein>
<gene>
    <name evidence="1" type="ORF">METZ01_LOCUS235576</name>
</gene>